<organism evidence="1">
    <name type="scientific">Anguilla anguilla</name>
    <name type="common">European freshwater eel</name>
    <name type="synonym">Muraena anguilla</name>
    <dbReference type="NCBI Taxonomy" id="7936"/>
    <lineage>
        <taxon>Eukaryota</taxon>
        <taxon>Metazoa</taxon>
        <taxon>Chordata</taxon>
        <taxon>Craniata</taxon>
        <taxon>Vertebrata</taxon>
        <taxon>Euteleostomi</taxon>
        <taxon>Actinopterygii</taxon>
        <taxon>Neopterygii</taxon>
        <taxon>Teleostei</taxon>
        <taxon>Anguilliformes</taxon>
        <taxon>Anguillidae</taxon>
        <taxon>Anguilla</taxon>
    </lineage>
</organism>
<evidence type="ECO:0000313" key="1">
    <source>
        <dbReference type="EMBL" id="JAI08308.1"/>
    </source>
</evidence>
<reference evidence="1" key="1">
    <citation type="submission" date="2014-11" db="EMBL/GenBank/DDBJ databases">
        <authorList>
            <person name="Amaro Gonzalez C."/>
        </authorList>
    </citation>
    <scope>NUCLEOTIDE SEQUENCE</scope>
</reference>
<sequence length="32" mass="3582">MLFYFLLLSRCVPGVVINITFKSSALFTVSKS</sequence>
<proteinExistence type="predicted"/>
<reference evidence="1" key="2">
    <citation type="journal article" date="2015" name="Fish Shellfish Immunol.">
        <title>Early steps in the European eel (Anguilla anguilla)-Vibrio vulnificus interaction in the gills: Role of the RtxA13 toxin.</title>
        <authorList>
            <person name="Callol A."/>
            <person name="Pajuelo D."/>
            <person name="Ebbesson L."/>
            <person name="Teles M."/>
            <person name="MacKenzie S."/>
            <person name="Amaro C."/>
        </authorList>
    </citation>
    <scope>NUCLEOTIDE SEQUENCE</scope>
</reference>
<dbReference type="AlphaFoldDB" id="A0A0E9Y001"/>
<protein>
    <submittedName>
        <fullName evidence="1">Uncharacterized protein</fullName>
    </submittedName>
</protein>
<accession>A0A0E9Y001</accession>
<name>A0A0E9Y001_ANGAN</name>
<dbReference type="EMBL" id="GBXM01000270">
    <property type="protein sequence ID" value="JAI08308.1"/>
    <property type="molecule type" value="Transcribed_RNA"/>
</dbReference>